<dbReference type="Pfam" id="PF04367">
    <property type="entry name" value="DUF502"/>
    <property type="match status" value="1"/>
</dbReference>
<dbReference type="PANTHER" id="PTHR31876:SF26">
    <property type="entry name" value="PROTEIN LIKE COV 2"/>
    <property type="match status" value="1"/>
</dbReference>
<accession>A0A7V3NT95</accession>
<reference evidence="2" key="1">
    <citation type="journal article" date="2020" name="mSystems">
        <title>Genome- and Community-Level Interaction Insights into Carbon Utilization and Element Cycling Functions of Hydrothermarchaeota in Hydrothermal Sediment.</title>
        <authorList>
            <person name="Zhou Z."/>
            <person name="Liu Y."/>
            <person name="Xu W."/>
            <person name="Pan J."/>
            <person name="Luo Z.H."/>
            <person name="Li M."/>
        </authorList>
    </citation>
    <scope>NUCLEOTIDE SEQUENCE [LARGE SCALE GENOMIC DNA]</scope>
    <source>
        <strain evidence="2">SpSt-754</strain>
    </source>
</reference>
<keyword evidence="1" id="KW-0812">Transmembrane</keyword>
<sequence length="233" mass="26505">MPKKFLQRLKDSFTKENLRQDFIAGLVVLGPLVLTLYILSVVISLFGNFFAQLILLLPFVREIPPFLKTLIGLFIGLVLLYLAGLSVRLFFGFELENYIHRLMSRIPLVRTIYNASRELVKFIGSSQERKVTSGKVVLFTIGDEGPFLMGFLTKEEPFEKDGKRYYTVFSPTVPNPTTGFYLIVEEKRLAFLDMDFNEAFKIIMTAGIGLDREGGEKLKNGLASLFEKVNKKN</sequence>
<organism evidence="2">
    <name type="scientific">candidate division WOR-3 bacterium</name>
    <dbReference type="NCBI Taxonomy" id="2052148"/>
    <lineage>
        <taxon>Bacteria</taxon>
        <taxon>Bacteria division WOR-3</taxon>
    </lineage>
</organism>
<dbReference type="InterPro" id="IPR007462">
    <property type="entry name" value="COV1-like"/>
</dbReference>
<dbReference type="AlphaFoldDB" id="A0A7V3NT95"/>
<gene>
    <name evidence="2" type="ORF">ENV38_00215</name>
</gene>
<feature type="transmembrane region" description="Helical" evidence="1">
    <location>
        <begin position="21"/>
        <end position="50"/>
    </location>
</feature>
<proteinExistence type="predicted"/>
<dbReference type="PANTHER" id="PTHR31876">
    <property type="entry name" value="COV-LIKE PROTEIN 1"/>
    <property type="match status" value="1"/>
</dbReference>
<feature type="transmembrane region" description="Helical" evidence="1">
    <location>
        <begin position="70"/>
        <end position="91"/>
    </location>
</feature>
<evidence type="ECO:0000256" key="1">
    <source>
        <dbReference type="SAM" id="Phobius"/>
    </source>
</evidence>
<keyword evidence="1" id="KW-1133">Transmembrane helix</keyword>
<dbReference type="EMBL" id="DTGD01000008">
    <property type="protein sequence ID" value="HGB35320.1"/>
    <property type="molecule type" value="Genomic_DNA"/>
</dbReference>
<name>A0A7V3NT95_UNCW3</name>
<protein>
    <submittedName>
        <fullName evidence="2">DUF502 domain-containing protein</fullName>
    </submittedName>
</protein>
<keyword evidence="1" id="KW-0472">Membrane</keyword>
<evidence type="ECO:0000313" key="2">
    <source>
        <dbReference type="EMBL" id="HGB35320.1"/>
    </source>
</evidence>
<comment type="caution">
    <text evidence="2">The sequence shown here is derived from an EMBL/GenBank/DDBJ whole genome shotgun (WGS) entry which is preliminary data.</text>
</comment>